<name>A0A6A3HVR7_9STRA</name>
<dbReference type="Proteomes" id="UP000429607">
    <property type="component" value="Unassembled WGS sequence"/>
</dbReference>
<gene>
    <name evidence="1" type="ORF">PR001_g26488</name>
    <name evidence="2" type="ORF">PR003_g28207</name>
</gene>
<dbReference type="AlphaFoldDB" id="A0A6A3HVR7"/>
<evidence type="ECO:0000313" key="2">
    <source>
        <dbReference type="EMBL" id="KAE9279553.1"/>
    </source>
</evidence>
<sequence>MPDLLQVATAGHFVERARRRAQNRAVLYVIEHEVEYTTRPGMPTGRRWLSATEFETLLDARKIADDLTSGDGVWVDRHSPASSQDGALGGHPAMDDFGGVAHAAKVGAPVWR</sequence>
<evidence type="ECO:0000313" key="4">
    <source>
        <dbReference type="Proteomes" id="UP000434957"/>
    </source>
</evidence>
<evidence type="ECO:0000313" key="3">
    <source>
        <dbReference type="Proteomes" id="UP000429607"/>
    </source>
</evidence>
<dbReference type="EMBL" id="QXFV01003935">
    <property type="protein sequence ID" value="KAE8972825.1"/>
    <property type="molecule type" value="Genomic_DNA"/>
</dbReference>
<evidence type="ECO:0000313" key="1">
    <source>
        <dbReference type="EMBL" id="KAE8972825.1"/>
    </source>
</evidence>
<accession>A0A6A3HVR7</accession>
<organism evidence="1 3">
    <name type="scientific">Phytophthora rubi</name>
    <dbReference type="NCBI Taxonomy" id="129364"/>
    <lineage>
        <taxon>Eukaryota</taxon>
        <taxon>Sar</taxon>
        <taxon>Stramenopiles</taxon>
        <taxon>Oomycota</taxon>
        <taxon>Peronosporomycetes</taxon>
        <taxon>Peronosporales</taxon>
        <taxon>Peronosporaceae</taxon>
        <taxon>Phytophthora</taxon>
    </lineage>
</organism>
<keyword evidence="4" id="KW-1185">Reference proteome</keyword>
<comment type="caution">
    <text evidence="1">The sequence shown here is derived from an EMBL/GenBank/DDBJ whole genome shotgun (WGS) entry which is preliminary data.</text>
</comment>
<reference evidence="1 3" key="1">
    <citation type="submission" date="2018-09" db="EMBL/GenBank/DDBJ databases">
        <title>Genomic investigation of the strawberry pathogen Phytophthora fragariae indicates pathogenicity is determined by transcriptional variation in three key races.</title>
        <authorList>
            <person name="Adams T.M."/>
            <person name="Armitage A.D."/>
            <person name="Sobczyk M.K."/>
            <person name="Bates H.J."/>
            <person name="Dunwell J.M."/>
            <person name="Nellist C.F."/>
            <person name="Harrison R.J."/>
        </authorList>
    </citation>
    <scope>NUCLEOTIDE SEQUENCE [LARGE SCALE GENOMIC DNA]</scope>
    <source>
        <strain evidence="1 3">SCRP249</strain>
        <strain evidence="2 4">SCRP333</strain>
    </source>
</reference>
<dbReference type="EMBL" id="QXFT01004200">
    <property type="protein sequence ID" value="KAE9279553.1"/>
    <property type="molecule type" value="Genomic_DNA"/>
</dbReference>
<proteinExistence type="predicted"/>
<dbReference type="Proteomes" id="UP000434957">
    <property type="component" value="Unassembled WGS sequence"/>
</dbReference>
<protein>
    <submittedName>
        <fullName evidence="1">Uncharacterized protein</fullName>
    </submittedName>
</protein>